<dbReference type="SMART" id="SM00267">
    <property type="entry name" value="GGDEF"/>
    <property type="match status" value="1"/>
</dbReference>
<evidence type="ECO:0000259" key="4">
    <source>
        <dbReference type="PROSITE" id="PS50887"/>
    </source>
</evidence>
<evidence type="ECO:0000256" key="1">
    <source>
        <dbReference type="SAM" id="Coils"/>
    </source>
</evidence>
<dbReference type="Pfam" id="PF08448">
    <property type="entry name" value="PAS_4"/>
    <property type="match status" value="2"/>
</dbReference>
<evidence type="ECO:0000313" key="6">
    <source>
        <dbReference type="Proteomes" id="UP000277294"/>
    </source>
</evidence>
<dbReference type="Gene3D" id="3.30.450.40">
    <property type="match status" value="1"/>
</dbReference>
<dbReference type="Proteomes" id="UP000277294">
    <property type="component" value="Unassembled WGS sequence"/>
</dbReference>
<name>A0A3P4B235_9BURK</name>
<gene>
    <name evidence="5" type="primary">gmr_1</name>
    <name evidence="5" type="ORF">PIGHUM_02419</name>
</gene>
<feature type="domain" description="PAC" evidence="3">
    <location>
        <begin position="255"/>
        <end position="307"/>
    </location>
</feature>
<dbReference type="InterPro" id="IPR001610">
    <property type="entry name" value="PAC"/>
</dbReference>
<dbReference type="CDD" id="cd00130">
    <property type="entry name" value="PAS"/>
    <property type="match status" value="2"/>
</dbReference>
<protein>
    <submittedName>
        <fullName evidence="5">Cyclic di-GMP phosphodiesterase Gmr</fullName>
        <ecNumber evidence="5">3.1.4.52</ecNumber>
    </submittedName>
</protein>
<accession>A0A3P4B235</accession>
<dbReference type="Gene3D" id="3.30.70.270">
    <property type="match status" value="1"/>
</dbReference>
<dbReference type="CDD" id="cd01949">
    <property type="entry name" value="GGDEF"/>
    <property type="match status" value="1"/>
</dbReference>
<feature type="domain" description="PAS" evidence="2">
    <location>
        <begin position="181"/>
        <end position="251"/>
    </location>
</feature>
<dbReference type="SMART" id="SM00091">
    <property type="entry name" value="PAS"/>
    <property type="match status" value="2"/>
</dbReference>
<keyword evidence="6" id="KW-1185">Reference proteome</keyword>
<reference evidence="5 6" key="1">
    <citation type="submission" date="2018-10" db="EMBL/GenBank/DDBJ databases">
        <authorList>
            <person name="Criscuolo A."/>
        </authorList>
    </citation>
    <scope>NUCLEOTIDE SEQUENCE [LARGE SCALE GENOMIC DNA]</scope>
    <source>
        <strain evidence="5">DnA1</strain>
    </source>
</reference>
<dbReference type="InterPro" id="IPR029787">
    <property type="entry name" value="Nucleotide_cyclase"/>
</dbReference>
<keyword evidence="5" id="KW-0378">Hydrolase</keyword>
<dbReference type="PANTHER" id="PTHR44757">
    <property type="entry name" value="DIGUANYLATE CYCLASE DGCP"/>
    <property type="match status" value="1"/>
</dbReference>
<dbReference type="InterPro" id="IPR000700">
    <property type="entry name" value="PAS-assoc_C"/>
</dbReference>
<feature type="domain" description="GGDEF" evidence="4">
    <location>
        <begin position="482"/>
        <end position="616"/>
    </location>
</feature>
<dbReference type="InterPro" id="IPR052155">
    <property type="entry name" value="Biofilm_reg_signaling"/>
</dbReference>
<keyword evidence="1" id="KW-0175">Coiled coil</keyword>
<dbReference type="RefSeq" id="WP_124079858.1">
    <property type="nucleotide sequence ID" value="NZ_UWPJ01000018.1"/>
</dbReference>
<dbReference type="InterPro" id="IPR000160">
    <property type="entry name" value="GGDEF_dom"/>
</dbReference>
<dbReference type="SMART" id="SM00065">
    <property type="entry name" value="GAF"/>
    <property type="match status" value="1"/>
</dbReference>
<evidence type="ECO:0000259" key="3">
    <source>
        <dbReference type="PROSITE" id="PS50113"/>
    </source>
</evidence>
<dbReference type="EMBL" id="UWPJ01000018">
    <property type="protein sequence ID" value="VCU70347.1"/>
    <property type="molecule type" value="Genomic_DNA"/>
</dbReference>
<dbReference type="OrthoDB" id="5571399at2"/>
<dbReference type="NCBIfam" id="TIGR00229">
    <property type="entry name" value="sensory_box"/>
    <property type="match status" value="2"/>
</dbReference>
<dbReference type="InterPro" id="IPR043128">
    <property type="entry name" value="Rev_trsase/Diguanyl_cyclase"/>
</dbReference>
<dbReference type="GO" id="GO:0071111">
    <property type="term" value="F:cyclic-guanylate-specific phosphodiesterase activity"/>
    <property type="evidence" value="ECO:0007669"/>
    <property type="project" value="UniProtKB-EC"/>
</dbReference>
<organism evidence="5 6">
    <name type="scientific">Pigmentiphaga humi</name>
    <dbReference type="NCBI Taxonomy" id="2478468"/>
    <lineage>
        <taxon>Bacteria</taxon>
        <taxon>Pseudomonadati</taxon>
        <taxon>Pseudomonadota</taxon>
        <taxon>Betaproteobacteria</taxon>
        <taxon>Burkholderiales</taxon>
        <taxon>Alcaligenaceae</taxon>
        <taxon>Pigmentiphaga</taxon>
    </lineage>
</organism>
<sequence length="618" mass="68786">MQIAPLAPNEEKRLALLHALDLLDTPPEPAFDLITKMVAGAIGAPIALVSLIDRHRQWFKSRVGLDVAETPREYAFCAHCILRDQILLVPDALQDERFFDNPLVAGPLGIRFYAGIPLRSQEGLALGSLCVLDTAPRQLTANQIDLLRYAAQLIDREIARREATLLVRRTSESSLQAGLDSEMRFRAVFEGAGVGIAVVAPDGRLVEGNQALGRIAGYPPDELQGLVLPDLLDPPDRDAYQRLRQELAAAQRPQYSLETRCITRCGTLVWINLTVAARQDHAGKLLYYIAIVENIDERKRAQAELQALQQTLEQQVEQRTRQLQHAHEQLQILTDNLPAMIASFDLELRFRFVNATYELALGKSTHELLGLTLAQVLGEAKAQEIVPYVAQARHTGKRVAFETSLDLPNGNRHYGAVTLIPDITGGRLVGFHSIVHDITEIHKRERQTELEARRDTLTNLPNRRAVQEFLPKAMAQVDEHGGMLDVLFLDLDGFKAVNDTLGHNHGDQLLKEVARRLVALLPQADLVARLSGDEFVVIVRDDGTHSRIDRLARQVVAGISAPVRLGEHQVQIQTSIGIAFYRSGSDMNPVDLLRNADMAMYEAKRAGKNQYRFSAEQT</sequence>
<feature type="coiled-coil region" evidence="1">
    <location>
        <begin position="291"/>
        <end position="336"/>
    </location>
</feature>
<dbReference type="InterPro" id="IPR013656">
    <property type="entry name" value="PAS_4"/>
</dbReference>
<dbReference type="SUPFAM" id="SSF55785">
    <property type="entry name" value="PYP-like sensor domain (PAS domain)"/>
    <property type="match status" value="2"/>
</dbReference>
<dbReference type="Pfam" id="PF01590">
    <property type="entry name" value="GAF"/>
    <property type="match status" value="1"/>
</dbReference>
<dbReference type="InterPro" id="IPR000014">
    <property type="entry name" value="PAS"/>
</dbReference>
<dbReference type="PROSITE" id="PS50112">
    <property type="entry name" value="PAS"/>
    <property type="match status" value="1"/>
</dbReference>
<dbReference type="Gene3D" id="3.30.450.20">
    <property type="entry name" value="PAS domain"/>
    <property type="match status" value="2"/>
</dbReference>
<dbReference type="PROSITE" id="PS50887">
    <property type="entry name" value="GGDEF"/>
    <property type="match status" value="1"/>
</dbReference>
<dbReference type="SMART" id="SM00086">
    <property type="entry name" value="PAC"/>
    <property type="match status" value="2"/>
</dbReference>
<dbReference type="Pfam" id="PF00990">
    <property type="entry name" value="GGDEF"/>
    <property type="match status" value="1"/>
</dbReference>
<evidence type="ECO:0000313" key="5">
    <source>
        <dbReference type="EMBL" id="VCU70347.1"/>
    </source>
</evidence>
<proteinExistence type="predicted"/>
<dbReference type="SUPFAM" id="SSF55781">
    <property type="entry name" value="GAF domain-like"/>
    <property type="match status" value="1"/>
</dbReference>
<dbReference type="InterPro" id="IPR029016">
    <property type="entry name" value="GAF-like_dom_sf"/>
</dbReference>
<dbReference type="NCBIfam" id="TIGR00254">
    <property type="entry name" value="GGDEF"/>
    <property type="match status" value="1"/>
</dbReference>
<evidence type="ECO:0000259" key="2">
    <source>
        <dbReference type="PROSITE" id="PS50112"/>
    </source>
</evidence>
<dbReference type="PANTHER" id="PTHR44757:SF2">
    <property type="entry name" value="BIOFILM ARCHITECTURE MAINTENANCE PROTEIN MBAA"/>
    <property type="match status" value="1"/>
</dbReference>
<dbReference type="AlphaFoldDB" id="A0A3P4B235"/>
<dbReference type="SUPFAM" id="SSF55073">
    <property type="entry name" value="Nucleotide cyclase"/>
    <property type="match status" value="1"/>
</dbReference>
<dbReference type="EC" id="3.1.4.52" evidence="5"/>
<dbReference type="InterPro" id="IPR035965">
    <property type="entry name" value="PAS-like_dom_sf"/>
</dbReference>
<dbReference type="InterPro" id="IPR003018">
    <property type="entry name" value="GAF"/>
</dbReference>
<dbReference type="PROSITE" id="PS50113">
    <property type="entry name" value="PAC"/>
    <property type="match status" value="1"/>
</dbReference>